<protein>
    <submittedName>
        <fullName evidence="2">Uncharacterized protein</fullName>
    </submittedName>
</protein>
<dbReference type="OrthoDB" id="3690795at2"/>
<comment type="caution">
    <text evidence="2">The sequence shown here is derived from an EMBL/GenBank/DDBJ whole genome shotgun (WGS) entry which is preliminary data.</text>
</comment>
<organism evidence="2 3">
    <name type="scientific">Micromonospora endolithica</name>
    <dbReference type="NCBI Taxonomy" id="230091"/>
    <lineage>
        <taxon>Bacteria</taxon>
        <taxon>Bacillati</taxon>
        <taxon>Actinomycetota</taxon>
        <taxon>Actinomycetes</taxon>
        <taxon>Micromonosporales</taxon>
        <taxon>Micromonosporaceae</taxon>
        <taxon>Micromonospora</taxon>
    </lineage>
</organism>
<evidence type="ECO:0000313" key="3">
    <source>
        <dbReference type="Proteomes" id="UP000281726"/>
    </source>
</evidence>
<sequence>MSRRTGKPSYLQPAPARRAAGFPRVIVGVAIGLALALLGGLGGWSVGRPDGTEAAIADIEAADARRDAQQIAELTTTARQVRDEIAPVLTAIGKEQPDAARAREFQQVLRRAAEPFADPPSGTTATNVARGGLRGAVDQAALAVDSFAAAAGAPATQRATLTDLARRQATSAAAVWAVAATQLDQINVHAGYGHQHVFLTTDPASGAFTPDGEPEGSGG</sequence>
<dbReference type="AlphaFoldDB" id="A0A3A9YU67"/>
<proteinExistence type="predicted"/>
<evidence type="ECO:0000313" key="2">
    <source>
        <dbReference type="EMBL" id="RKN39631.1"/>
    </source>
</evidence>
<keyword evidence="1" id="KW-0812">Transmembrane</keyword>
<feature type="transmembrane region" description="Helical" evidence="1">
    <location>
        <begin position="21"/>
        <end position="44"/>
    </location>
</feature>
<dbReference type="Proteomes" id="UP000281726">
    <property type="component" value="Unassembled WGS sequence"/>
</dbReference>
<gene>
    <name evidence="2" type="ORF">D7223_28450</name>
</gene>
<keyword evidence="1" id="KW-0472">Membrane</keyword>
<reference evidence="2 3" key="1">
    <citation type="journal article" date="2004" name="Syst. Appl. Microbiol.">
        <title>Cryptoendolithic actinomycetes from antarctic sandstone rock samples: Micromonospora endolithica sp. nov. and two isolates related to Micromonospora coerulea Jensen 1932.</title>
        <authorList>
            <person name="Hirsch P."/>
            <person name="Mevs U."/>
            <person name="Kroppenstedt R.M."/>
            <person name="Schumann P."/>
            <person name="Stackebrandt E."/>
        </authorList>
    </citation>
    <scope>NUCLEOTIDE SEQUENCE [LARGE SCALE GENOMIC DNA]</scope>
    <source>
        <strain evidence="2 3">JCM 12677</strain>
    </source>
</reference>
<evidence type="ECO:0000256" key="1">
    <source>
        <dbReference type="SAM" id="Phobius"/>
    </source>
</evidence>
<dbReference type="RefSeq" id="WP_120731995.1">
    <property type="nucleotide sequence ID" value="NZ_RBAK01000016.1"/>
</dbReference>
<accession>A0A3A9YU67</accession>
<keyword evidence="3" id="KW-1185">Reference proteome</keyword>
<dbReference type="EMBL" id="RBAK01000016">
    <property type="protein sequence ID" value="RKN39631.1"/>
    <property type="molecule type" value="Genomic_DNA"/>
</dbReference>
<name>A0A3A9YU67_9ACTN</name>
<keyword evidence="1" id="KW-1133">Transmembrane helix</keyword>